<reference evidence="5 6" key="1">
    <citation type="submission" date="2016-10" db="EMBL/GenBank/DDBJ databases">
        <title>Proteomics and genomics reveal pathogen-plant mechanisms compatible with a hemibiotrophic lifestyle of Diplodia corticola.</title>
        <authorList>
            <person name="Fernandes I."/>
            <person name="De Jonge R."/>
            <person name="Van De Peer Y."/>
            <person name="Devreese B."/>
            <person name="Alves A."/>
            <person name="Esteves A.C."/>
        </authorList>
    </citation>
    <scope>NUCLEOTIDE SEQUENCE [LARGE SCALE GENOMIC DNA]</scope>
    <source>
        <strain evidence="5 6">CBS 112549</strain>
    </source>
</reference>
<dbReference type="RefSeq" id="XP_020135253.1">
    <property type="nucleotide sequence ID" value="XM_020269959.1"/>
</dbReference>
<evidence type="ECO:0000256" key="3">
    <source>
        <dbReference type="SAM" id="MobiDB-lite"/>
    </source>
</evidence>
<dbReference type="STRING" id="236234.A0A1J9RKA0"/>
<gene>
    <name evidence="5" type="ORF">BKCO1_100055</name>
</gene>
<evidence type="ECO:0000313" key="5">
    <source>
        <dbReference type="EMBL" id="OJD40410.1"/>
    </source>
</evidence>
<dbReference type="InterPro" id="IPR000467">
    <property type="entry name" value="G_patch_dom"/>
</dbReference>
<dbReference type="InterPro" id="IPR022783">
    <property type="entry name" value="GCFC_dom"/>
</dbReference>
<organism evidence="5 6">
    <name type="scientific">Diplodia corticola</name>
    <dbReference type="NCBI Taxonomy" id="236234"/>
    <lineage>
        <taxon>Eukaryota</taxon>
        <taxon>Fungi</taxon>
        <taxon>Dikarya</taxon>
        <taxon>Ascomycota</taxon>
        <taxon>Pezizomycotina</taxon>
        <taxon>Dothideomycetes</taxon>
        <taxon>Dothideomycetes incertae sedis</taxon>
        <taxon>Botryosphaeriales</taxon>
        <taxon>Botryosphaeriaceae</taxon>
        <taxon>Diplodia</taxon>
    </lineage>
</organism>
<dbReference type="Pfam" id="PF07842">
    <property type="entry name" value="GCFC"/>
    <property type="match status" value="1"/>
</dbReference>
<dbReference type="PANTHER" id="PTHR23329">
    <property type="entry name" value="TUFTELIN-INTERACTING PROTEIN 11-RELATED"/>
    <property type="match status" value="1"/>
</dbReference>
<feature type="domain" description="G-patch" evidence="4">
    <location>
        <begin position="35"/>
        <end position="81"/>
    </location>
</feature>
<feature type="region of interest" description="Disordered" evidence="3">
    <location>
        <begin position="1"/>
        <end position="38"/>
    </location>
</feature>
<feature type="coiled-coil region" evidence="2">
    <location>
        <begin position="221"/>
        <end position="248"/>
    </location>
</feature>
<dbReference type="GO" id="GO:0003676">
    <property type="term" value="F:nucleic acid binding"/>
    <property type="evidence" value="ECO:0007669"/>
    <property type="project" value="InterPro"/>
</dbReference>
<keyword evidence="6" id="KW-1185">Reference proteome</keyword>
<accession>A0A1J9RKA0</accession>
<dbReference type="PROSITE" id="PS50174">
    <property type="entry name" value="G_PATCH"/>
    <property type="match status" value="1"/>
</dbReference>
<comment type="similarity">
    <text evidence="1">Belongs to the TFP11/STIP family.</text>
</comment>
<dbReference type="GO" id="GO:0071008">
    <property type="term" value="C:U2-type post-mRNA release spliceosomal complex"/>
    <property type="evidence" value="ECO:0007669"/>
    <property type="project" value="TreeGrafter"/>
</dbReference>
<feature type="compositionally biased region" description="Basic and acidic residues" evidence="3">
    <location>
        <begin position="79"/>
        <end position="99"/>
    </location>
</feature>
<protein>
    <submittedName>
        <fullName evidence="5">G-patch domain-containing protein</fullName>
    </submittedName>
</protein>
<sequence length="737" mass="82995">MDRPSFKRKFDSDDAGARKNPKTAADGGQAAGKPKMSFAQRMMAKMGYKEGHGLGKTGEGILNPIEVKLRPQGAGVGAVKEKTEQAKQEARRAAERRGEEYEDSSEEERKARQRRKAERRKAAESGTSGASTPSGFTRPKTKYKTVADIEAAAEGLEVPNVLKNLIDATGKETKLLTSTAGLMTPLGGTPSAATEAEKIATRARRELEAFANSWTELTERKQFIDIEEEQLQREIDEQEQASRKLQGVTDVVERLSRLELSRPSTADDASARWEQVVAELETLQFEFRNELMQFGLQEAAVAAIAPLFKQEMLDWEPLEQPMHLVPYIHRLRTILGIGKDDLVLHSGHDDLYGYRRHKSTTPYESLIYSLWLPRVRTTITNVWDPFSPTPLIALVEAWKDILPPFIRYSLLNNLVVQKLKNTLHDWNPRSSLRKKHTKPLPHIWLFPWLQYLADEHTNPKSSTGLLTDVRHKFGSAFRSWDLSRGVMPGLDSWREVLPNLEHTLVRYLLPRLAMHLSTNFTVDPSDQDLSPLEHVLAWAAFFKPSTMGQLMLAEFFPKWHNVLHLWLTSDPDYEEVGQWFSWWKEQFPDTVNAVPAVAQAWEQGLEMMNTALDLGDDAKNALPLPDVPSGIVEEEEEEEKRPNFAASTASRAAEEDATTFKDVVEDWCGENDLLMIPLREADKTTGLPLFRITASASGKGGAVVYLKGDVVWALNRKDDTKEPLGLEEGLIKKAEGK</sequence>
<evidence type="ECO:0000259" key="4">
    <source>
        <dbReference type="PROSITE" id="PS50174"/>
    </source>
</evidence>
<evidence type="ECO:0000256" key="1">
    <source>
        <dbReference type="ARBA" id="ARBA00010900"/>
    </source>
</evidence>
<evidence type="ECO:0000256" key="2">
    <source>
        <dbReference type="SAM" id="Coils"/>
    </source>
</evidence>
<evidence type="ECO:0000313" key="6">
    <source>
        <dbReference type="Proteomes" id="UP000183809"/>
    </source>
</evidence>
<dbReference type="AlphaFoldDB" id="A0A1J9RKA0"/>
<dbReference type="PANTHER" id="PTHR23329:SF1">
    <property type="entry name" value="TUFTELIN-INTERACTING PROTEIN 11"/>
    <property type="match status" value="1"/>
</dbReference>
<name>A0A1J9RKA0_9PEZI</name>
<comment type="caution">
    <text evidence="5">The sequence shown here is derived from an EMBL/GenBank/DDBJ whole genome shotgun (WGS) entry which is preliminary data.</text>
</comment>
<dbReference type="OrthoDB" id="4822at2759"/>
<dbReference type="InterPro" id="IPR045211">
    <property type="entry name" value="TFP11/STIP/Ntr1"/>
</dbReference>
<dbReference type="GO" id="GO:0000390">
    <property type="term" value="P:spliceosomal complex disassembly"/>
    <property type="evidence" value="ECO:0007669"/>
    <property type="project" value="InterPro"/>
</dbReference>
<dbReference type="Pfam" id="PF01585">
    <property type="entry name" value="G-patch"/>
    <property type="match status" value="1"/>
</dbReference>
<feature type="region of interest" description="Disordered" evidence="3">
    <location>
        <begin position="73"/>
        <end position="141"/>
    </location>
</feature>
<proteinExistence type="inferred from homology"/>
<feature type="compositionally biased region" description="Basic and acidic residues" evidence="3">
    <location>
        <begin position="1"/>
        <end position="17"/>
    </location>
</feature>
<keyword evidence="2" id="KW-0175">Coiled coil</keyword>
<dbReference type="EMBL" id="MNUE01000001">
    <property type="protein sequence ID" value="OJD40410.1"/>
    <property type="molecule type" value="Genomic_DNA"/>
</dbReference>
<dbReference type="SMART" id="SM00443">
    <property type="entry name" value="G_patch"/>
    <property type="match status" value="1"/>
</dbReference>
<dbReference type="GeneID" id="31010218"/>
<dbReference type="Proteomes" id="UP000183809">
    <property type="component" value="Unassembled WGS sequence"/>
</dbReference>
<feature type="compositionally biased region" description="Polar residues" evidence="3">
    <location>
        <begin position="125"/>
        <end position="135"/>
    </location>
</feature>
<feature type="region of interest" description="Disordered" evidence="3">
    <location>
        <begin position="632"/>
        <end position="656"/>
    </location>
</feature>